<dbReference type="CDD" id="cd00092">
    <property type="entry name" value="HTH_CRP"/>
    <property type="match status" value="1"/>
</dbReference>
<evidence type="ECO:0000256" key="1">
    <source>
        <dbReference type="ARBA" id="ARBA00023015"/>
    </source>
</evidence>
<dbReference type="SUPFAM" id="SSF46785">
    <property type="entry name" value="Winged helix' DNA-binding domain"/>
    <property type="match status" value="1"/>
</dbReference>
<dbReference type="PROSITE" id="PS51063">
    <property type="entry name" value="HTH_CRP_2"/>
    <property type="match status" value="1"/>
</dbReference>
<keyword evidence="2" id="KW-0238">DNA-binding</keyword>
<dbReference type="PANTHER" id="PTHR24567:SF75">
    <property type="entry name" value="FUMARATE AND NITRATE REDUCTION REGULATORY PROTEIN"/>
    <property type="match status" value="1"/>
</dbReference>
<dbReference type="Gene3D" id="1.10.10.10">
    <property type="entry name" value="Winged helix-like DNA-binding domain superfamily/Winged helix DNA-binding domain"/>
    <property type="match status" value="1"/>
</dbReference>
<dbReference type="InterPro" id="IPR036388">
    <property type="entry name" value="WH-like_DNA-bd_sf"/>
</dbReference>
<dbReference type="Gene3D" id="2.60.120.10">
    <property type="entry name" value="Jelly Rolls"/>
    <property type="match status" value="1"/>
</dbReference>
<reference evidence="6" key="1">
    <citation type="submission" date="2008-01" db="EMBL/GenBank/DDBJ databases">
        <title>Complete sequence of chromosome of Caulobacter sp. K31.</title>
        <authorList>
            <consortium name="US DOE Joint Genome Institute"/>
            <person name="Copeland A."/>
            <person name="Lucas S."/>
            <person name="Lapidus A."/>
            <person name="Barry K."/>
            <person name="Glavina del Rio T."/>
            <person name="Dalin E."/>
            <person name="Tice H."/>
            <person name="Pitluck S."/>
            <person name="Bruce D."/>
            <person name="Goodwin L."/>
            <person name="Thompson L.S."/>
            <person name="Brettin T."/>
            <person name="Detter J.C."/>
            <person name="Han C."/>
            <person name="Schmutz J."/>
            <person name="Larimer F."/>
            <person name="Land M."/>
            <person name="Hauser L."/>
            <person name="Kyrpides N."/>
            <person name="Kim E."/>
            <person name="Stephens C."/>
            <person name="Richardson P."/>
        </authorList>
    </citation>
    <scope>NUCLEOTIDE SEQUENCE [LARGE SCALE GENOMIC DNA]</scope>
    <source>
        <strain evidence="6">K31</strain>
    </source>
</reference>
<dbReference type="InterPro" id="IPR036390">
    <property type="entry name" value="WH_DNA-bd_sf"/>
</dbReference>
<dbReference type="SMART" id="SM00419">
    <property type="entry name" value="HTH_CRP"/>
    <property type="match status" value="1"/>
</dbReference>
<name>B0T0M3_CAUSK</name>
<proteinExistence type="predicted"/>
<evidence type="ECO:0000259" key="4">
    <source>
        <dbReference type="PROSITE" id="PS50042"/>
    </source>
</evidence>
<accession>B0T0M3</accession>
<dbReference type="KEGG" id="cak:Caul_2975"/>
<evidence type="ECO:0000256" key="2">
    <source>
        <dbReference type="ARBA" id="ARBA00023125"/>
    </source>
</evidence>
<dbReference type="InterPro" id="IPR000595">
    <property type="entry name" value="cNMP-bd_dom"/>
</dbReference>
<dbReference type="HOGENOM" id="CLU_075053_0_1_5"/>
<dbReference type="InterPro" id="IPR012318">
    <property type="entry name" value="HTH_CRP"/>
</dbReference>
<dbReference type="GO" id="GO:0003700">
    <property type="term" value="F:DNA-binding transcription factor activity"/>
    <property type="evidence" value="ECO:0007669"/>
    <property type="project" value="InterPro"/>
</dbReference>
<dbReference type="CDD" id="cd00038">
    <property type="entry name" value="CAP_ED"/>
    <property type="match status" value="1"/>
</dbReference>
<protein>
    <submittedName>
        <fullName evidence="6">Transcriptional regulator, Crp/Fnr family</fullName>
    </submittedName>
</protein>
<dbReference type="PROSITE" id="PS50042">
    <property type="entry name" value="CNMP_BINDING_3"/>
    <property type="match status" value="1"/>
</dbReference>
<dbReference type="SUPFAM" id="SSF51206">
    <property type="entry name" value="cAMP-binding domain-like"/>
    <property type="match status" value="1"/>
</dbReference>
<dbReference type="GO" id="GO:0005829">
    <property type="term" value="C:cytosol"/>
    <property type="evidence" value="ECO:0007669"/>
    <property type="project" value="TreeGrafter"/>
</dbReference>
<dbReference type="SMART" id="SM00100">
    <property type="entry name" value="cNMP"/>
    <property type="match status" value="1"/>
</dbReference>
<dbReference type="InterPro" id="IPR014710">
    <property type="entry name" value="RmlC-like_jellyroll"/>
</dbReference>
<feature type="domain" description="Cyclic nucleotide-binding" evidence="4">
    <location>
        <begin position="33"/>
        <end position="81"/>
    </location>
</feature>
<dbReference type="AlphaFoldDB" id="B0T0M3"/>
<keyword evidence="1" id="KW-0805">Transcription regulation</keyword>
<dbReference type="InterPro" id="IPR050397">
    <property type="entry name" value="Env_Response_Regulators"/>
</dbReference>
<dbReference type="InterPro" id="IPR018490">
    <property type="entry name" value="cNMP-bd_dom_sf"/>
</dbReference>
<dbReference type="GO" id="GO:0003677">
    <property type="term" value="F:DNA binding"/>
    <property type="evidence" value="ECO:0007669"/>
    <property type="project" value="UniProtKB-KW"/>
</dbReference>
<dbReference type="InterPro" id="IPR018335">
    <property type="entry name" value="Tscrpt_reg_HTH_Crp-type_CS"/>
</dbReference>
<dbReference type="PANTHER" id="PTHR24567">
    <property type="entry name" value="CRP FAMILY TRANSCRIPTIONAL REGULATORY PROTEIN"/>
    <property type="match status" value="1"/>
</dbReference>
<organism evidence="6">
    <name type="scientific">Caulobacter sp. (strain K31)</name>
    <dbReference type="NCBI Taxonomy" id="366602"/>
    <lineage>
        <taxon>Bacteria</taxon>
        <taxon>Pseudomonadati</taxon>
        <taxon>Pseudomonadota</taxon>
        <taxon>Alphaproteobacteria</taxon>
        <taxon>Caulobacterales</taxon>
        <taxon>Caulobacteraceae</taxon>
        <taxon>Caulobacter</taxon>
    </lineage>
</organism>
<gene>
    <name evidence="6" type="ordered locus">Caul_2975</name>
</gene>
<dbReference type="STRING" id="366602.Caul_2975"/>
<feature type="domain" description="HTH crp-type" evidence="5">
    <location>
        <begin position="143"/>
        <end position="212"/>
    </location>
</feature>
<keyword evidence="3" id="KW-0804">Transcription</keyword>
<evidence type="ECO:0000259" key="5">
    <source>
        <dbReference type="PROSITE" id="PS51063"/>
    </source>
</evidence>
<dbReference type="Pfam" id="PF00325">
    <property type="entry name" value="Crp"/>
    <property type="match status" value="1"/>
</dbReference>
<dbReference type="PRINTS" id="PR00034">
    <property type="entry name" value="HTHCRP"/>
</dbReference>
<dbReference type="PROSITE" id="PS00042">
    <property type="entry name" value="HTH_CRP_1"/>
    <property type="match status" value="1"/>
</dbReference>
<sequence>MIAQASLPDRGRIVPMTSNLSDPFERLGAVLRYAAGEEIYAQEEDADLIYRLVSGAVRATRLLSDGRRQISDFYFPGDMFGMENGPVHRTAAEALGDVEVLVVKRRALRLLGEDGAQVERMTWRSTGEQLERAQDHMLLLARKSACEKVASFLAEIANRCATPWALLPMSRQDIADYLGLTIETVSRMVTQLQQEGLVVFDGCRRFRIAHRGRLAERIAA</sequence>
<dbReference type="eggNOG" id="COG0664">
    <property type="taxonomic scope" value="Bacteria"/>
</dbReference>
<evidence type="ECO:0000256" key="3">
    <source>
        <dbReference type="ARBA" id="ARBA00023163"/>
    </source>
</evidence>
<dbReference type="EMBL" id="CP000927">
    <property type="protein sequence ID" value="ABZ72102.1"/>
    <property type="molecule type" value="Genomic_DNA"/>
</dbReference>
<dbReference type="Pfam" id="PF00027">
    <property type="entry name" value="cNMP_binding"/>
    <property type="match status" value="1"/>
</dbReference>
<evidence type="ECO:0000313" key="6">
    <source>
        <dbReference type="EMBL" id="ABZ72102.1"/>
    </source>
</evidence>